<protein>
    <submittedName>
        <fullName evidence="7">Arylsulfatase</fullName>
    </submittedName>
</protein>
<dbReference type="InterPro" id="IPR024607">
    <property type="entry name" value="Sulfatase_CS"/>
</dbReference>
<accession>A0A6C2ULW1</accession>
<keyword evidence="4" id="KW-0106">Calcium</keyword>
<dbReference type="PROSITE" id="PS00523">
    <property type="entry name" value="SULFATASE_1"/>
    <property type="match status" value="1"/>
</dbReference>
<comment type="similarity">
    <text evidence="1">Belongs to the sulfatase family.</text>
</comment>
<evidence type="ECO:0000256" key="2">
    <source>
        <dbReference type="ARBA" id="ARBA00022723"/>
    </source>
</evidence>
<organism evidence="7 8">
    <name type="scientific">Pontiella sulfatireligans</name>
    <dbReference type="NCBI Taxonomy" id="2750658"/>
    <lineage>
        <taxon>Bacteria</taxon>
        <taxon>Pseudomonadati</taxon>
        <taxon>Kiritimatiellota</taxon>
        <taxon>Kiritimatiellia</taxon>
        <taxon>Kiritimatiellales</taxon>
        <taxon>Pontiellaceae</taxon>
        <taxon>Pontiella</taxon>
    </lineage>
</organism>
<dbReference type="PROSITE" id="PS00149">
    <property type="entry name" value="SULFATASE_2"/>
    <property type="match status" value="1"/>
</dbReference>
<evidence type="ECO:0000256" key="5">
    <source>
        <dbReference type="SAM" id="SignalP"/>
    </source>
</evidence>
<reference evidence="7 8" key="1">
    <citation type="submission" date="2019-04" db="EMBL/GenBank/DDBJ databases">
        <authorList>
            <person name="Van Vliet M D."/>
        </authorList>
    </citation>
    <scope>NUCLEOTIDE SEQUENCE [LARGE SCALE GENOMIC DNA]</scope>
    <source>
        <strain evidence="7 8">F21</strain>
    </source>
</reference>
<dbReference type="GO" id="GO:0046872">
    <property type="term" value="F:metal ion binding"/>
    <property type="evidence" value="ECO:0007669"/>
    <property type="project" value="UniProtKB-KW"/>
</dbReference>
<evidence type="ECO:0000256" key="4">
    <source>
        <dbReference type="ARBA" id="ARBA00022837"/>
    </source>
</evidence>
<keyword evidence="2" id="KW-0479">Metal-binding</keyword>
<dbReference type="Gene3D" id="3.40.720.10">
    <property type="entry name" value="Alkaline Phosphatase, subunit A"/>
    <property type="match status" value="1"/>
</dbReference>
<dbReference type="InterPro" id="IPR050738">
    <property type="entry name" value="Sulfatase"/>
</dbReference>
<dbReference type="GO" id="GO:0004065">
    <property type="term" value="F:arylsulfatase activity"/>
    <property type="evidence" value="ECO:0007669"/>
    <property type="project" value="TreeGrafter"/>
</dbReference>
<keyword evidence="3" id="KW-0378">Hydrolase</keyword>
<feature type="domain" description="Sulfatase N-terminal" evidence="6">
    <location>
        <begin position="29"/>
        <end position="388"/>
    </location>
</feature>
<dbReference type="Gene3D" id="3.30.1120.10">
    <property type="match status" value="1"/>
</dbReference>
<dbReference type="Pfam" id="PF00884">
    <property type="entry name" value="Sulfatase"/>
    <property type="match status" value="1"/>
</dbReference>
<dbReference type="EMBL" id="CAAHFH010000001">
    <property type="protein sequence ID" value="VGO20417.1"/>
    <property type="molecule type" value="Genomic_DNA"/>
</dbReference>
<evidence type="ECO:0000256" key="1">
    <source>
        <dbReference type="ARBA" id="ARBA00008779"/>
    </source>
</evidence>
<evidence type="ECO:0000256" key="3">
    <source>
        <dbReference type="ARBA" id="ARBA00022801"/>
    </source>
</evidence>
<keyword evidence="8" id="KW-1185">Reference proteome</keyword>
<evidence type="ECO:0000313" key="8">
    <source>
        <dbReference type="Proteomes" id="UP000346198"/>
    </source>
</evidence>
<sequence length="512" mass="56766">MINLTVKKDLAAVAAFALFSGATFAAIQPNVLILYTDDMGYGDLNANNPDSEIPTPNLDRLAAEGMTFTDGHSSSGVCTPSRYAMLTGRYHWRKFHGIVGAFGDSMFNAARLTLPEMMQAKGYRTAHIGKWHLGMGWDAIRNEGVTPVKSLGKRAQPPEAFDWSKKVPDGPTAHGFDYSFTDCVINFPPYCWLENDKVVEAPDCMMDTALWKPLKEGNWECRPGPMAAGWDPHKCIPTLTEKAIAWIEQQKNDTPFLLYFALPSPHAPIVPNDGFVGKSKAGPYGDFVVESDDACGQLLKALADSGLADNTIVIFSADNGPEHYAYGRDQKYDHWSSAPFRGIKRYLYEGGHHVPFVVKWPGVTKAGAVSDALVSQIDIMATLAAIIGYELPDDQAEDSHNLLPLIQGKTKAVRTVHVHNTFEDQYGIRQGDWVLINCPKIAKKGSSLNRKWAEKHNYPNEKPKVGMLYNLKTDMGQRHDISSEHPETVERMTALLNQIREQGYSSPRIKNP</sequence>
<dbReference type="AlphaFoldDB" id="A0A6C2ULW1"/>
<dbReference type="PANTHER" id="PTHR42693:SF53">
    <property type="entry name" value="ENDO-4-O-SULFATASE"/>
    <property type="match status" value="1"/>
</dbReference>
<keyword evidence="5" id="KW-0732">Signal</keyword>
<evidence type="ECO:0000313" key="7">
    <source>
        <dbReference type="EMBL" id="VGO20417.1"/>
    </source>
</evidence>
<dbReference type="Proteomes" id="UP000346198">
    <property type="component" value="Unassembled WGS sequence"/>
</dbReference>
<feature type="signal peptide" evidence="5">
    <location>
        <begin position="1"/>
        <end position="25"/>
    </location>
</feature>
<dbReference type="InterPro" id="IPR000917">
    <property type="entry name" value="Sulfatase_N"/>
</dbReference>
<proteinExistence type="inferred from homology"/>
<evidence type="ECO:0000259" key="6">
    <source>
        <dbReference type="Pfam" id="PF00884"/>
    </source>
</evidence>
<dbReference type="PANTHER" id="PTHR42693">
    <property type="entry name" value="ARYLSULFATASE FAMILY MEMBER"/>
    <property type="match status" value="1"/>
</dbReference>
<dbReference type="RefSeq" id="WP_136061837.1">
    <property type="nucleotide sequence ID" value="NZ_CAAHFH010000001.1"/>
</dbReference>
<feature type="chain" id="PRO_5028920800" evidence="5">
    <location>
        <begin position="26"/>
        <end position="512"/>
    </location>
</feature>
<gene>
    <name evidence="7" type="primary">atsA_188</name>
    <name evidence="7" type="ORF">SCARR_02480</name>
</gene>
<dbReference type="InterPro" id="IPR017850">
    <property type="entry name" value="Alkaline_phosphatase_core_sf"/>
</dbReference>
<name>A0A6C2ULW1_9BACT</name>
<dbReference type="CDD" id="cd16143">
    <property type="entry name" value="ARS_like"/>
    <property type="match status" value="1"/>
</dbReference>
<dbReference type="SUPFAM" id="SSF53649">
    <property type="entry name" value="Alkaline phosphatase-like"/>
    <property type="match status" value="1"/>
</dbReference>